<keyword evidence="5 7" id="KW-0479">Metal-binding</keyword>
<dbReference type="HAMAP" id="MF_00746">
    <property type="entry name" value="SprT"/>
    <property type="match status" value="1"/>
</dbReference>
<dbReference type="EMBL" id="CVRY01000002">
    <property type="protein sequence ID" value="CRL61091.1"/>
    <property type="molecule type" value="Genomic_DNA"/>
</dbReference>
<sequence length="172" mass="20305">MLCNMKTVRIPIALVQSVMRTLREKLQQANRYLNTNYPEPTLHYNQRGTIAGSAYYANWEIRINPTLLIENKQNFIEEVIPHELAHLLVNRHFGRVAPHGKEWKWMMETVLGVSAKRTHHFDVSTVKAKTFRYACHCEEKHQLTIRRHNKVLRGETQYRCRHCQAILKFIGN</sequence>
<feature type="binding site" evidence="7">
    <location>
        <position position="86"/>
    </location>
    <ligand>
        <name>Zn(2+)</name>
        <dbReference type="ChEBI" id="CHEBI:29105"/>
    </ligand>
</feature>
<dbReference type="Gene3D" id="3.30.2010.10">
    <property type="entry name" value="Metalloproteases ('zincins'), catalytic domain"/>
    <property type="match status" value="1"/>
</dbReference>
<feature type="active site" evidence="7">
    <location>
        <position position="83"/>
    </location>
</feature>
<protein>
    <recommendedName>
        <fullName evidence="3 7">Protein SprT</fullName>
    </recommendedName>
</protein>
<evidence type="ECO:0000313" key="10">
    <source>
        <dbReference type="Proteomes" id="UP000183920"/>
    </source>
</evidence>
<accession>A0A0G4Q651</accession>
<dbReference type="InterPro" id="IPR035240">
    <property type="entry name" value="SprT_Zn_ribbon"/>
</dbReference>
<proteinExistence type="inferred from homology"/>
<dbReference type="AlphaFoldDB" id="A0A0G4Q651"/>
<evidence type="ECO:0000256" key="5">
    <source>
        <dbReference type="ARBA" id="ARBA00022723"/>
    </source>
</evidence>
<comment type="similarity">
    <text evidence="2 7">Belongs to the SprT family.</text>
</comment>
<dbReference type="SMART" id="SM00731">
    <property type="entry name" value="SprT"/>
    <property type="match status" value="1"/>
</dbReference>
<name>A0A0G4Q651_9GAMM</name>
<evidence type="ECO:0000259" key="8">
    <source>
        <dbReference type="SMART" id="SM00731"/>
    </source>
</evidence>
<dbReference type="Pfam" id="PF10263">
    <property type="entry name" value="SprT-like"/>
    <property type="match status" value="1"/>
</dbReference>
<comment type="cofactor">
    <cofactor evidence="7">
        <name>Zn(2+)</name>
        <dbReference type="ChEBI" id="CHEBI:29105"/>
    </cofactor>
    <text evidence="7">Binds 1 zinc ion.</text>
</comment>
<reference evidence="10" key="1">
    <citation type="submission" date="2015-06" db="EMBL/GenBank/DDBJ databases">
        <authorList>
            <person name="Urmite Genomes"/>
        </authorList>
    </citation>
    <scope>NUCLEOTIDE SEQUENCE [LARGE SCALE GENOMIC DNA]</scope>
    <source>
        <strain evidence="10">CSUR P1867</strain>
    </source>
</reference>
<keyword evidence="6 7" id="KW-0862">Zinc</keyword>
<dbReference type="GO" id="GO:0008270">
    <property type="term" value="F:zinc ion binding"/>
    <property type="evidence" value="ECO:0007669"/>
    <property type="project" value="UniProtKB-UniRule"/>
</dbReference>
<evidence type="ECO:0000256" key="4">
    <source>
        <dbReference type="ARBA" id="ARBA00022490"/>
    </source>
</evidence>
<evidence type="ECO:0000256" key="2">
    <source>
        <dbReference type="ARBA" id="ARBA00006591"/>
    </source>
</evidence>
<dbReference type="NCBIfam" id="NF003421">
    <property type="entry name" value="PRK04860.1"/>
    <property type="match status" value="1"/>
</dbReference>
<evidence type="ECO:0000256" key="3">
    <source>
        <dbReference type="ARBA" id="ARBA00020082"/>
    </source>
</evidence>
<comment type="subcellular location">
    <subcellularLocation>
        <location evidence="1 7">Cytoplasm</location>
    </subcellularLocation>
</comment>
<dbReference type="GO" id="GO:0006950">
    <property type="term" value="P:response to stress"/>
    <property type="evidence" value="ECO:0007669"/>
    <property type="project" value="UniProtKB-ARBA"/>
</dbReference>
<dbReference type="Proteomes" id="UP000183920">
    <property type="component" value="Unassembled WGS sequence"/>
</dbReference>
<dbReference type="PANTHER" id="PTHR38773:SF1">
    <property type="entry name" value="PROTEIN SPRT"/>
    <property type="match status" value="1"/>
</dbReference>
<evidence type="ECO:0000256" key="7">
    <source>
        <dbReference type="HAMAP-Rule" id="MF_00746"/>
    </source>
</evidence>
<feature type="domain" description="SprT-like" evidence="8">
    <location>
        <begin position="20"/>
        <end position="170"/>
    </location>
</feature>
<feature type="binding site" evidence="7">
    <location>
        <position position="82"/>
    </location>
    <ligand>
        <name>Zn(2+)</name>
        <dbReference type="ChEBI" id="CHEBI:29105"/>
    </ligand>
</feature>
<dbReference type="GO" id="GO:0005737">
    <property type="term" value="C:cytoplasm"/>
    <property type="evidence" value="ECO:0007669"/>
    <property type="project" value="UniProtKB-SubCell"/>
</dbReference>
<dbReference type="InterPro" id="IPR006640">
    <property type="entry name" value="SprT-like_domain"/>
</dbReference>
<dbReference type="PANTHER" id="PTHR38773">
    <property type="entry name" value="PROTEIN SPRT"/>
    <property type="match status" value="1"/>
</dbReference>
<dbReference type="Pfam" id="PF17283">
    <property type="entry name" value="Zn_ribbon_SprT"/>
    <property type="match status" value="1"/>
</dbReference>
<evidence type="ECO:0000313" key="9">
    <source>
        <dbReference type="EMBL" id="CRL61091.1"/>
    </source>
</evidence>
<keyword evidence="4 7" id="KW-0963">Cytoplasm</keyword>
<dbReference type="InterPro" id="IPR023483">
    <property type="entry name" value="Uncharacterised_SprT"/>
</dbReference>
<evidence type="ECO:0000256" key="6">
    <source>
        <dbReference type="ARBA" id="ARBA00022833"/>
    </source>
</evidence>
<evidence type="ECO:0000256" key="1">
    <source>
        <dbReference type="ARBA" id="ARBA00004496"/>
    </source>
</evidence>
<organism evidence="9 10">
    <name type="scientific">Proteus penneri</name>
    <dbReference type="NCBI Taxonomy" id="102862"/>
    <lineage>
        <taxon>Bacteria</taxon>
        <taxon>Pseudomonadati</taxon>
        <taxon>Pseudomonadota</taxon>
        <taxon>Gammaproteobacteria</taxon>
        <taxon>Enterobacterales</taxon>
        <taxon>Morganellaceae</taxon>
        <taxon>Proteus</taxon>
    </lineage>
</organism>
<gene>
    <name evidence="7" type="primary">sprT</name>
    <name evidence="9" type="ORF">BN1804_01301</name>
</gene>